<proteinExistence type="predicted"/>
<reference evidence="2 3" key="1">
    <citation type="journal article" date="2019" name="Nat. Ecol. Evol.">
        <title>Megaphylogeny resolves global patterns of mushroom evolution.</title>
        <authorList>
            <person name="Varga T."/>
            <person name="Krizsan K."/>
            <person name="Foldi C."/>
            <person name="Dima B."/>
            <person name="Sanchez-Garcia M."/>
            <person name="Sanchez-Ramirez S."/>
            <person name="Szollosi G.J."/>
            <person name="Szarkandi J.G."/>
            <person name="Papp V."/>
            <person name="Albert L."/>
            <person name="Andreopoulos W."/>
            <person name="Angelini C."/>
            <person name="Antonin V."/>
            <person name="Barry K.W."/>
            <person name="Bougher N.L."/>
            <person name="Buchanan P."/>
            <person name="Buyck B."/>
            <person name="Bense V."/>
            <person name="Catcheside P."/>
            <person name="Chovatia M."/>
            <person name="Cooper J."/>
            <person name="Damon W."/>
            <person name="Desjardin D."/>
            <person name="Finy P."/>
            <person name="Geml J."/>
            <person name="Haridas S."/>
            <person name="Hughes K."/>
            <person name="Justo A."/>
            <person name="Karasinski D."/>
            <person name="Kautmanova I."/>
            <person name="Kiss B."/>
            <person name="Kocsube S."/>
            <person name="Kotiranta H."/>
            <person name="LaButti K.M."/>
            <person name="Lechner B.E."/>
            <person name="Liimatainen K."/>
            <person name="Lipzen A."/>
            <person name="Lukacs Z."/>
            <person name="Mihaltcheva S."/>
            <person name="Morgado L.N."/>
            <person name="Niskanen T."/>
            <person name="Noordeloos M.E."/>
            <person name="Ohm R.A."/>
            <person name="Ortiz-Santana B."/>
            <person name="Ovrebo C."/>
            <person name="Racz N."/>
            <person name="Riley R."/>
            <person name="Savchenko A."/>
            <person name="Shiryaev A."/>
            <person name="Soop K."/>
            <person name="Spirin V."/>
            <person name="Szebenyi C."/>
            <person name="Tomsovsky M."/>
            <person name="Tulloss R.E."/>
            <person name="Uehling J."/>
            <person name="Grigoriev I.V."/>
            <person name="Vagvolgyi C."/>
            <person name="Papp T."/>
            <person name="Martin F.M."/>
            <person name="Miettinen O."/>
            <person name="Hibbett D.S."/>
            <person name="Nagy L.G."/>
        </authorList>
    </citation>
    <scope>NUCLEOTIDE SEQUENCE [LARGE SCALE GENOMIC DNA]</scope>
    <source>
        <strain evidence="2 3">OMC1185</strain>
    </source>
</reference>
<feature type="region of interest" description="Disordered" evidence="1">
    <location>
        <begin position="70"/>
        <end position="124"/>
    </location>
</feature>
<dbReference type="OrthoDB" id="565731at2759"/>
<protein>
    <submittedName>
        <fullName evidence="2">Uncharacterized protein</fullName>
    </submittedName>
</protein>
<evidence type="ECO:0000313" key="2">
    <source>
        <dbReference type="EMBL" id="TFK49245.1"/>
    </source>
</evidence>
<dbReference type="Proteomes" id="UP000305948">
    <property type="component" value="Unassembled WGS sequence"/>
</dbReference>
<dbReference type="STRING" id="5364.A0A5C3MWL0"/>
<accession>A0A5C3MWL0</accession>
<sequence length="153" mass="17062">MNPCSFDEAPPYSITPISDLALGFWNLEPFMAPQIHVNLEESLGREDSEESANESAALNLRSSISQFSYSESANLRRSPRKLARVANSEPPTHRATPRKRRAKDAAPGSREGSSSPKKLKTKRGYATPETYAHLGLLQDYLERHLDVMFCGIK</sequence>
<dbReference type="EMBL" id="ML213516">
    <property type="protein sequence ID" value="TFK49245.1"/>
    <property type="molecule type" value="Genomic_DNA"/>
</dbReference>
<evidence type="ECO:0000256" key="1">
    <source>
        <dbReference type="SAM" id="MobiDB-lite"/>
    </source>
</evidence>
<evidence type="ECO:0000313" key="3">
    <source>
        <dbReference type="Proteomes" id="UP000305948"/>
    </source>
</evidence>
<dbReference type="AlphaFoldDB" id="A0A5C3MWL0"/>
<keyword evidence="3" id="KW-1185">Reference proteome</keyword>
<organism evidence="2 3">
    <name type="scientific">Heliocybe sulcata</name>
    <dbReference type="NCBI Taxonomy" id="5364"/>
    <lineage>
        <taxon>Eukaryota</taxon>
        <taxon>Fungi</taxon>
        <taxon>Dikarya</taxon>
        <taxon>Basidiomycota</taxon>
        <taxon>Agaricomycotina</taxon>
        <taxon>Agaricomycetes</taxon>
        <taxon>Gloeophyllales</taxon>
        <taxon>Gloeophyllaceae</taxon>
        <taxon>Heliocybe</taxon>
    </lineage>
</organism>
<name>A0A5C3MWL0_9AGAM</name>
<gene>
    <name evidence="2" type="ORF">OE88DRAFT_400417</name>
</gene>